<protein>
    <recommendedName>
        <fullName evidence="3">LamG domain-containing protein</fullName>
    </recommendedName>
</protein>
<dbReference type="InterPro" id="IPR013320">
    <property type="entry name" value="ConA-like_dom_sf"/>
</dbReference>
<evidence type="ECO:0000256" key="1">
    <source>
        <dbReference type="SAM" id="SignalP"/>
    </source>
</evidence>
<organism evidence="2">
    <name type="scientific">Schlesneria paludicola</name>
    <dbReference type="NCBI Taxonomy" id="360056"/>
    <lineage>
        <taxon>Bacteria</taxon>
        <taxon>Pseudomonadati</taxon>
        <taxon>Planctomycetota</taxon>
        <taxon>Planctomycetia</taxon>
        <taxon>Planctomycetales</taxon>
        <taxon>Planctomycetaceae</taxon>
        <taxon>Schlesneria</taxon>
    </lineage>
</organism>
<dbReference type="SUPFAM" id="SSF49899">
    <property type="entry name" value="Concanavalin A-like lectins/glucanases"/>
    <property type="match status" value="1"/>
</dbReference>
<reference evidence="2" key="1">
    <citation type="journal article" date="2020" name="mSystems">
        <title>Genome- and Community-Level Interaction Insights into Carbon Utilization and Element Cycling Functions of Hydrothermarchaeota in Hydrothermal Sediment.</title>
        <authorList>
            <person name="Zhou Z."/>
            <person name="Liu Y."/>
            <person name="Xu W."/>
            <person name="Pan J."/>
            <person name="Luo Z.H."/>
            <person name="Li M."/>
        </authorList>
    </citation>
    <scope>NUCLEOTIDE SEQUENCE [LARGE SCALE GENOMIC DNA]</scope>
    <source>
        <strain evidence="2">SpSt-339</strain>
    </source>
</reference>
<dbReference type="Gene3D" id="2.60.120.560">
    <property type="entry name" value="Exo-inulinase, domain 1"/>
    <property type="match status" value="1"/>
</dbReference>
<name>A0A7C2P1U1_9PLAN</name>
<evidence type="ECO:0008006" key="3">
    <source>
        <dbReference type="Google" id="ProtNLM"/>
    </source>
</evidence>
<accession>A0A7C2P1U1</accession>
<keyword evidence="1" id="KW-0732">Signal</keyword>
<sequence length="228" mass="25752">MIRCAALMVALSLAACPLPAAEPPAMLLGYPLLFHDDFSAADTARWEPADPKAWKLVDQNGNQVFNQFAQSKVETPVRSPFNRCVLKDLIVGDFVLDVKLQSTARDYPHRSLCLFFGYQDPAHMYYVHFGQKADDHANQIFIVNNEPRKKISTKTTEGTPWDNHWHHARIVRKVDSGEIAVYFDDMETPVMTAVDRTFTWGQVGIGSFDDTGNFDDVRVHGVKVKKPE</sequence>
<comment type="caution">
    <text evidence="2">The sequence shown here is derived from an EMBL/GenBank/DDBJ whole genome shotgun (WGS) entry which is preliminary data.</text>
</comment>
<dbReference type="AlphaFoldDB" id="A0A7C2P1U1"/>
<proteinExistence type="predicted"/>
<dbReference type="PROSITE" id="PS51257">
    <property type="entry name" value="PROKAR_LIPOPROTEIN"/>
    <property type="match status" value="1"/>
</dbReference>
<gene>
    <name evidence="2" type="ORF">ENQ76_02850</name>
</gene>
<dbReference type="EMBL" id="DSOK01000090">
    <property type="protein sequence ID" value="HEN14393.1"/>
    <property type="molecule type" value="Genomic_DNA"/>
</dbReference>
<feature type="signal peptide" evidence="1">
    <location>
        <begin position="1"/>
        <end position="20"/>
    </location>
</feature>
<feature type="chain" id="PRO_5028488922" description="LamG domain-containing protein" evidence="1">
    <location>
        <begin position="21"/>
        <end position="228"/>
    </location>
</feature>
<evidence type="ECO:0000313" key="2">
    <source>
        <dbReference type="EMBL" id="HEN14393.1"/>
    </source>
</evidence>